<sequence>MRVPRTTRRDIERASVGGLRHTATVTPPEPTTTSPPPPEPRPTADVRLAAEAWESLFRAQVTLMRRFQADDIWHDLTMREYDVLFTLSRAPQGELRLRDLNEGMLIAQSSLSRMVERLEARGLVARSVPADDARGTLVRLTPEGARRQRETGLAHVRTIAEYVAPGLAADELEQLRDLLDRLRLAQAEIPDRPSS</sequence>
<keyword evidence="4" id="KW-1185">Reference proteome</keyword>
<organism evidence="3 4">
    <name type="scientific">Krasilnikoviella flava</name>
    <dbReference type="NCBI Taxonomy" id="526729"/>
    <lineage>
        <taxon>Bacteria</taxon>
        <taxon>Bacillati</taxon>
        <taxon>Actinomycetota</taxon>
        <taxon>Actinomycetes</taxon>
        <taxon>Micrococcales</taxon>
        <taxon>Promicromonosporaceae</taxon>
        <taxon>Krasilnikoviella</taxon>
    </lineage>
</organism>
<dbReference type="InterPro" id="IPR000835">
    <property type="entry name" value="HTH_MarR-typ"/>
</dbReference>
<dbReference type="InterPro" id="IPR036388">
    <property type="entry name" value="WH-like_DNA-bd_sf"/>
</dbReference>
<evidence type="ECO:0000256" key="1">
    <source>
        <dbReference type="SAM" id="MobiDB-lite"/>
    </source>
</evidence>
<dbReference type="STRING" id="526729.SAMN04324258_0299"/>
<evidence type="ECO:0000313" key="3">
    <source>
        <dbReference type="EMBL" id="SKC36639.1"/>
    </source>
</evidence>
<dbReference type="PANTHER" id="PTHR33164:SF99">
    <property type="entry name" value="MARR FAMILY REGULATORY PROTEIN"/>
    <property type="match status" value="1"/>
</dbReference>
<keyword evidence="3" id="KW-0238">DNA-binding</keyword>
<dbReference type="InterPro" id="IPR039422">
    <property type="entry name" value="MarR/SlyA-like"/>
</dbReference>
<dbReference type="AlphaFoldDB" id="A0A1T5IBW7"/>
<evidence type="ECO:0000313" key="4">
    <source>
        <dbReference type="Proteomes" id="UP000189777"/>
    </source>
</evidence>
<dbReference type="Gene3D" id="1.10.10.10">
    <property type="entry name" value="Winged helix-like DNA-binding domain superfamily/Winged helix DNA-binding domain"/>
    <property type="match status" value="1"/>
</dbReference>
<dbReference type="SUPFAM" id="SSF46785">
    <property type="entry name" value="Winged helix' DNA-binding domain"/>
    <property type="match status" value="1"/>
</dbReference>
<dbReference type="PANTHER" id="PTHR33164">
    <property type="entry name" value="TRANSCRIPTIONAL REGULATOR, MARR FAMILY"/>
    <property type="match status" value="1"/>
</dbReference>
<feature type="compositionally biased region" description="Pro residues" evidence="1">
    <location>
        <begin position="27"/>
        <end position="41"/>
    </location>
</feature>
<gene>
    <name evidence="3" type="ORF">SAMN04324258_0299</name>
</gene>
<dbReference type="PRINTS" id="PR00598">
    <property type="entry name" value="HTHMARR"/>
</dbReference>
<dbReference type="InterPro" id="IPR036390">
    <property type="entry name" value="WH_DNA-bd_sf"/>
</dbReference>
<feature type="domain" description="HTH marR-type" evidence="2">
    <location>
        <begin position="49"/>
        <end position="184"/>
    </location>
</feature>
<evidence type="ECO:0000259" key="2">
    <source>
        <dbReference type="PROSITE" id="PS50995"/>
    </source>
</evidence>
<dbReference type="Proteomes" id="UP000189777">
    <property type="component" value="Unassembled WGS sequence"/>
</dbReference>
<dbReference type="PROSITE" id="PS50995">
    <property type="entry name" value="HTH_MARR_2"/>
    <property type="match status" value="1"/>
</dbReference>
<dbReference type="SMART" id="SM00347">
    <property type="entry name" value="HTH_MARR"/>
    <property type="match status" value="1"/>
</dbReference>
<name>A0A1T5IBW7_9MICO</name>
<proteinExistence type="predicted"/>
<reference evidence="3 4" key="1">
    <citation type="submission" date="2017-02" db="EMBL/GenBank/DDBJ databases">
        <authorList>
            <person name="Peterson S.W."/>
        </authorList>
    </citation>
    <scope>NUCLEOTIDE SEQUENCE [LARGE SCALE GENOMIC DNA]</scope>
    <source>
        <strain evidence="3 4">DSM 21481</strain>
    </source>
</reference>
<dbReference type="GO" id="GO:0003677">
    <property type="term" value="F:DNA binding"/>
    <property type="evidence" value="ECO:0007669"/>
    <property type="project" value="UniProtKB-KW"/>
</dbReference>
<dbReference type="GO" id="GO:0006950">
    <property type="term" value="P:response to stress"/>
    <property type="evidence" value="ECO:0007669"/>
    <property type="project" value="TreeGrafter"/>
</dbReference>
<accession>A0A1T5IBW7</accession>
<protein>
    <submittedName>
        <fullName evidence="3">DNA-binding transcriptional regulator, MarR family</fullName>
    </submittedName>
</protein>
<feature type="region of interest" description="Disordered" evidence="1">
    <location>
        <begin position="1"/>
        <end position="43"/>
    </location>
</feature>
<dbReference type="Pfam" id="PF12802">
    <property type="entry name" value="MarR_2"/>
    <property type="match status" value="1"/>
</dbReference>
<dbReference type="GO" id="GO:0003700">
    <property type="term" value="F:DNA-binding transcription factor activity"/>
    <property type="evidence" value="ECO:0007669"/>
    <property type="project" value="InterPro"/>
</dbReference>
<dbReference type="EMBL" id="FUZQ01000001">
    <property type="protein sequence ID" value="SKC36639.1"/>
    <property type="molecule type" value="Genomic_DNA"/>
</dbReference>